<dbReference type="EMBL" id="CP136864">
    <property type="protein sequence ID" value="WOJ92248.1"/>
    <property type="molecule type" value="Genomic_DNA"/>
</dbReference>
<evidence type="ECO:0000313" key="3">
    <source>
        <dbReference type="EMBL" id="WOJ92248.1"/>
    </source>
</evidence>
<accession>A0ABZ0HYD4</accession>
<gene>
    <name evidence="3" type="ORF">R0135_10660</name>
</gene>
<organism evidence="3 4">
    <name type="scientific">Congregibacter variabilis</name>
    <dbReference type="NCBI Taxonomy" id="3081200"/>
    <lineage>
        <taxon>Bacteria</taxon>
        <taxon>Pseudomonadati</taxon>
        <taxon>Pseudomonadota</taxon>
        <taxon>Gammaproteobacteria</taxon>
        <taxon>Cellvibrionales</taxon>
        <taxon>Halieaceae</taxon>
        <taxon>Congregibacter</taxon>
    </lineage>
</organism>
<reference evidence="3 4" key="1">
    <citation type="submission" date="2023-10" db="EMBL/GenBank/DDBJ databases">
        <title>Two novel species belonging to the OM43/NOR5 clade.</title>
        <authorList>
            <person name="Park M."/>
        </authorList>
    </citation>
    <scope>NUCLEOTIDE SEQUENCE [LARGE SCALE GENOMIC DNA]</scope>
    <source>
        <strain evidence="3 4">IMCC43200</strain>
    </source>
</reference>
<dbReference type="InterPro" id="IPR025924">
    <property type="entry name" value="YHYH_dom"/>
</dbReference>
<feature type="signal peptide" evidence="1">
    <location>
        <begin position="1"/>
        <end position="19"/>
    </location>
</feature>
<feature type="chain" id="PRO_5045780826" evidence="1">
    <location>
        <begin position="20"/>
        <end position="277"/>
    </location>
</feature>
<evidence type="ECO:0000256" key="1">
    <source>
        <dbReference type="SAM" id="SignalP"/>
    </source>
</evidence>
<evidence type="ECO:0000259" key="2">
    <source>
        <dbReference type="Pfam" id="PF14240"/>
    </source>
</evidence>
<dbReference type="RefSeq" id="WP_407346830.1">
    <property type="nucleotide sequence ID" value="NZ_CP136864.1"/>
</dbReference>
<proteinExistence type="predicted"/>
<evidence type="ECO:0000313" key="4">
    <source>
        <dbReference type="Proteomes" id="UP001626537"/>
    </source>
</evidence>
<name>A0ABZ0HYD4_9GAMM</name>
<protein>
    <submittedName>
        <fullName evidence="3">YHYH protein</fullName>
    </submittedName>
</protein>
<dbReference type="Pfam" id="PF14240">
    <property type="entry name" value="YHYH"/>
    <property type="match status" value="1"/>
</dbReference>
<keyword evidence="1" id="KW-0732">Signal</keyword>
<keyword evidence="4" id="KW-1185">Reference proteome</keyword>
<dbReference type="Proteomes" id="UP001626537">
    <property type="component" value="Chromosome"/>
</dbReference>
<dbReference type="PROSITE" id="PS51257">
    <property type="entry name" value="PROKAR_LIPOPROTEIN"/>
    <property type="match status" value="1"/>
</dbReference>
<sequence length="277" mass="28744">MSKSNVHILLVLGFSTVTACGGGGGSSGAETAADITADAPDTPAVASCDAGLPDAYLYFGSNVEIALSSDGCNVILKTDGLPNHVSTYWTEGYPLYEAPTEAQAARMTGNRLEESDANDVTVSLPVKPEKAPSSTGTSLGIVGYAISGSYVFNQYEGGNTVVGGGVAQGLDNDGAHIGPSVYHYHLEPKASISNDDDNLIGVIADGFFLFGRRCWALGGETAATADQLDASGGHVTQTQYSNGIEEYHYHIFEEAAGLVGMHYLFPGDYQGTPVEGS</sequence>
<feature type="domain" description="YHYH" evidence="2">
    <location>
        <begin position="123"/>
        <end position="216"/>
    </location>
</feature>